<name>A0A1A8R2B7_9TELE</name>
<feature type="region of interest" description="Disordered" evidence="1">
    <location>
        <begin position="1"/>
        <end position="31"/>
    </location>
</feature>
<feature type="non-terminal residue" evidence="2">
    <location>
        <position position="82"/>
    </location>
</feature>
<reference evidence="2" key="1">
    <citation type="submission" date="2016-05" db="EMBL/GenBank/DDBJ databases">
        <authorList>
            <person name="Lavstsen T."/>
            <person name="Jespersen J.S."/>
        </authorList>
    </citation>
    <scope>NUCLEOTIDE SEQUENCE</scope>
    <source>
        <tissue evidence="2">Brain</tissue>
    </source>
</reference>
<evidence type="ECO:0000256" key="1">
    <source>
        <dbReference type="SAM" id="MobiDB-lite"/>
    </source>
</evidence>
<reference evidence="2" key="2">
    <citation type="submission" date="2016-06" db="EMBL/GenBank/DDBJ databases">
        <title>The genome of a short-lived fish provides insights into sex chromosome evolution and the genetic control of aging.</title>
        <authorList>
            <person name="Reichwald K."/>
            <person name="Felder M."/>
            <person name="Petzold A."/>
            <person name="Koch P."/>
            <person name="Groth M."/>
            <person name="Platzer M."/>
        </authorList>
    </citation>
    <scope>NUCLEOTIDE SEQUENCE</scope>
    <source>
        <tissue evidence="2">Brain</tissue>
    </source>
</reference>
<organism evidence="2">
    <name type="scientific">Nothobranchius pienaari</name>
    <dbReference type="NCBI Taxonomy" id="704102"/>
    <lineage>
        <taxon>Eukaryota</taxon>
        <taxon>Metazoa</taxon>
        <taxon>Chordata</taxon>
        <taxon>Craniata</taxon>
        <taxon>Vertebrata</taxon>
        <taxon>Euteleostomi</taxon>
        <taxon>Actinopterygii</taxon>
        <taxon>Neopterygii</taxon>
        <taxon>Teleostei</taxon>
        <taxon>Neoteleostei</taxon>
        <taxon>Acanthomorphata</taxon>
        <taxon>Ovalentaria</taxon>
        <taxon>Atherinomorphae</taxon>
        <taxon>Cyprinodontiformes</taxon>
        <taxon>Nothobranchiidae</taxon>
        <taxon>Nothobranchius</taxon>
    </lineage>
</organism>
<gene>
    <name evidence="2" type="primary">MBD5</name>
</gene>
<dbReference type="EMBL" id="HAEG01015465">
    <property type="protein sequence ID" value="SBS00215.1"/>
    <property type="molecule type" value="Transcribed_RNA"/>
</dbReference>
<feature type="non-terminal residue" evidence="2">
    <location>
        <position position="1"/>
    </location>
</feature>
<evidence type="ECO:0000313" key="2">
    <source>
        <dbReference type="EMBL" id="SBS00215.1"/>
    </source>
</evidence>
<protein>
    <submittedName>
        <fullName evidence="2">Methyl-CpG binding domain protein 5</fullName>
    </submittedName>
</protein>
<proteinExistence type="predicted"/>
<sequence length="82" mass="8750">LPGQLWGLPGQPCPQAPPPTRQIHSTSTKTPSCCPGWQIQSPPISTTTPCIHPPLPPLLCQLLALPRKVILDSLGCPLTRSL</sequence>
<dbReference type="AlphaFoldDB" id="A0A1A8R2B7"/>
<feature type="compositionally biased region" description="Pro residues" evidence="1">
    <location>
        <begin position="11"/>
        <end position="20"/>
    </location>
</feature>
<accession>A0A1A8R2B7</accession>